<feature type="domain" description="Bacterial DNA polymerase III alpha subunit NTPase" evidence="1">
    <location>
        <begin position="135"/>
        <end position="346"/>
    </location>
</feature>
<dbReference type="InterPro" id="IPR004805">
    <property type="entry name" value="DnaE2/DnaE/PolC"/>
</dbReference>
<dbReference type="PANTHER" id="PTHR32294:SF0">
    <property type="entry name" value="DNA POLYMERASE III SUBUNIT ALPHA"/>
    <property type="match status" value="1"/>
</dbReference>
<feature type="non-terminal residue" evidence="2">
    <location>
        <position position="348"/>
    </location>
</feature>
<dbReference type="AlphaFoldDB" id="A0A382JEG8"/>
<dbReference type="InterPro" id="IPR011708">
    <property type="entry name" value="DNA_pol3_alpha_NTPase_dom"/>
</dbReference>
<dbReference type="GO" id="GO:0008408">
    <property type="term" value="F:3'-5' exonuclease activity"/>
    <property type="evidence" value="ECO:0007669"/>
    <property type="project" value="InterPro"/>
</dbReference>
<protein>
    <recommendedName>
        <fullName evidence="1">Bacterial DNA polymerase III alpha subunit NTPase domain-containing protein</fullName>
    </recommendedName>
</protein>
<name>A0A382JEG8_9ZZZZ</name>
<dbReference type="GO" id="GO:0006260">
    <property type="term" value="P:DNA replication"/>
    <property type="evidence" value="ECO:0007669"/>
    <property type="project" value="InterPro"/>
</dbReference>
<sequence>ICIGTQTHLDDPNRMNYVPEQFFLRSAEEMAALFIEVPEAVKNTVGVAEQCNVEIELGELHYPVFDPPESFTREGYLRNVLAKAMPKRYGICAEAKGEEFIIHSIEDANLLPTYRPSNGSNPSDKDDPAVAMAIQDVINRVQVELNVIEKTGFVSYFLIVGDFIQYGRSKGITCVARGSAAGSIVTYLLEISNVDPLRYGLLFERFLNPERVNPPDIDIDIPDDRRAELIEYVRDKYGRDCVAQIITFGTMGSKSVIRDVGRVMGLSYGECDRLAKMIPDELKITLEKSLEKSPELKQAYDNEESTRELIDTAFALEDLTRNSSVHAAGVVIGSQSLVNVLPLKTDAD</sequence>
<evidence type="ECO:0000313" key="2">
    <source>
        <dbReference type="EMBL" id="SVC09111.1"/>
    </source>
</evidence>
<feature type="non-terminal residue" evidence="2">
    <location>
        <position position="1"/>
    </location>
</feature>
<evidence type="ECO:0000259" key="1">
    <source>
        <dbReference type="Pfam" id="PF07733"/>
    </source>
</evidence>
<dbReference type="EMBL" id="UINC01073035">
    <property type="protein sequence ID" value="SVC09111.1"/>
    <property type="molecule type" value="Genomic_DNA"/>
</dbReference>
<dbReference type="Gene3D" id="1.10.10.1600">
    <property type="entry name" value="Bacterial DNA polymerase III alpha subunit, thumb domain"/>
    <property type="match status" value="1"/>
</dbReference>
<proteinExistence type="predicted"/>
<accession>A0A382JEG8</accession>
<dbReference type="InterPro" id="IPR041931">
    <property type="entry name" value="DNA_pol3_alpha_thumb_dom"/>
</dbReference>
<reference evidence="2" key="1">
    <citation type="submission" date="2018-05" db="EMBL/GenBank/DDBJ databases">
        <authorList>
            <person name="Lanie J.A."/>
            <person name="Ng W.-L."/>
            <person name="Kazmierczak K.M."/>
            <person name="Andrzejewski T.M."/>
            <person name="Davidsen T.M."/>
            <person name="Wayne K.J."/>
            <person name="Tettelin H."/>
            <person name="Glass J.I."/>
            <person name="Rusch D."/>
            <person name="Podicherti R."/>
            <person name="Tsui H.-C.T."/>
            <person name="Winkler M.E."/>
        </authorList>
    </citation>
    <scope>NUCLEOTIDE SEQUENCE</scope>
</reference>
<dbReference type="Pfam" id="PF07733">
    <property type="entry name" value="DNA_pol3_alpha"/>
    <property type="match status" value="1"/>
</dbReference>
<dbReference type="PANTHER" id="PTHR32294">
    <property type="entry name" value="DNA POLYMERASE III SUBUNIT ALPHA"/>
    <property type="match status" value="1"/>
</dbReference>
<organism evidence="2">
    <name type="scientific">marine metagenome</name>
    <dbReference type="NCBI Taxonomy" id="408172"/>
    <lineage>
        <taxon>unclassified sequences</taxon>
        <taxon>metagenomes</taxon>
        <taxon>ecological metagenomes</taxon>
    </lineage>
</organism>
<gene>
    <name evidence="2" type="ORF">METZ01_LOCUS261965</name>
</gene>
<dbReference type="Gene3D" id="3.20.20.140">
    <property type="entry name" value="Metal-dependent hydrolases"/>
    <property type="match status" value="1"/>
</dbReference>